<dbReference type="SUPFAM" id="SSF55874">
    <property type="entry name" value="ATPase domain of HSP90 chaperone/DNA topoisomerase II/histidine kinase"/>
    <property type="match status" value="1"/>
</dbReference>
<evidence type="ECO:0000256" key="6">
    <source>
        <dbReference type="ARBA" id="ARBA00022777"/>
    </source>
</evidence>
<proteinExistence type="predicted"/>
<dbReference type="EMBL" id="MT631199">
    <property type="protein sequence ID" value="QNO46560.1"/>
    <property type="molecule type" value="Genomic_DNA"/>
</dbReference>
<keyword evidence="6" id="KW-0418">Kinase</keyword>
<dbReference type="EMBL" id="MT630892">
    <property type="protein sequence ID" value="QNO44041.1"/>
    <property type="molecule type" value="Genomic_DNA"/>
</dbReference>
<dbReference type="GO" id="GO:0004673">
    <property type="term" value="F:protein histidine kinase activity"/>
    <property type="evidence" value="ECO:0007669"/>
    <property type="project" value="UniProtKB-EC"/>
</dbReference>
<dbReference type="AlphaFoldDB" id="A0A7G9YEX6"/>
<evidence type="ECO:0000313" key="11">
    <source>
        <dbReference type="EMBL" id="QNO44885.1"/>
    </source>
</evidence>
<evidence type="ECO:0000313" key="9">
    <source>
        <dbReference type="EMBL" id="QNO44041.1"/>
    </source>
</evidence>
<feature type="domain" description="Histidine kinase/HSP90-like ATPase" evidence="8">
    <location>
        <begin position="79"/>
        <end position="178"/>
    </location>
</feature>
<name>A0A7G9YEX6_9EURY</name>
<evidence type="ECO:0000313" key="12">
    <source>
        <dbReference type="EMBL" id="QNO46560.1"/>
    </source>
</evidence>
<dbReference type="Pfam" id="PF07568">
    <property type="entry name" value="HisKA_2"/>
    <property type="match status" value="1"/>
</dbReference>
<dbReference type="EC" id="2.7.13.3" evidence="2"/>
<evidence type="ECO:0000256" key="1">
    <source>
        <dbReference type="ARBA" id="ARBA00000085"/>
    </source>
</evidence>
<evidence type="ECO:0000256" key="3">
    <source>
        <dbReference type="ARBA" id="ARBA00022553"/>
    </source>
</evidence>
<evidence type="ECO:0000256" key="7">
    <source>
        <dbReference type="ARBA" id="ARBA00022840"/>
    </source>
</evidence>
<dbReference type="Gene3D" id="3.30.565.10">
    <property type="entry name" value="Histidine kinase-like ATPase, C-terminal domain"/>
    <property type="match status" value="1"/>
</dbReference>
<dbReference type="EMBL" id="MT631035">
    <property type="protein sequence ID" value="QNO44885.1"/>
    <property type="molecule type" value="Genomic_DNA"/>
</dbReference>
<gene>
    <name evidence="12" type="ORF">BHHJPBMP_00006</name>
    <name evidence="9" type="ORF">JNENIGJC_00004</name>
    <name evidence="11" type="ORF">LIGEDEPM_00002</name>
    <name evidence="10" type="ORF">OPLMKJNA_00004</name>
</gene>
<dbReference type="InterPro" id="IPR036890">
    <property type="entry name" value="HATPase_C_sf"/>
</dbReference>
<protein>
    <recommendedName>
        <fullName evidence="2">histidine kinase</fullName>
        <ecNumber evidence="2">2.7.13.3</ecNumber>
    </recommendedName>
</protein>
<evidence type="ECO:0000313" key="10">
    <source>
        <dbReference type="EMBL" id="QNO44192.1"/>
    </source>
</evidence>
<dbReference type="GO" id="GO:0005524">
    <property type="term" value="F:ATP binding"/>
    <property type="evidence" value="ECO:0007669"/>
    <property type="project" value="UniProtKB-KW"/>
</dbReference>
<evidence type="ECO:0000256" key="5">
    <source>
        <dbReference type="ARBA" id="ARBA00022741"/>
    </source>
</evidence>
<sequence length="192" mass="21271">MQARTAKDKDVKDALSESINRIYAMSLIHNQLYESWNLSEVNMKGFVDNLILQLLQIYPVRETKVAPNVCVADYPFHISIAVPIGLIVNELLTNAFKHAFVNRKEGRIRVSLTATDSGRAYLRVSDDGVGLPPGFDIDKTRSLGLHLVKILAEDQLQGTLEVISDGGVTFNMEFDIDGNGGSSYGEDKNTDR</sequence>
<evidence type="ECO:0000256" key="4">
    <source>
        <dbReference type="ARBA" id="ARBA00022679"/>
    </source>
</evidence>
<dbReference type="SMART" id="SM00387">
    <property type="entry name" value="HATPase_c"/>
    <property type="match status" value="1"/>
</dbReference>
<keyword evidence="3" id="KW-0597">Phosphoprotein</keyword>
<dbReference type="InterPro" id="IPR003594">
    <property type="entry name" value="HATPase_dom"/>
</dbReference>
<keyword evidence="7" id="KW-0067">ATP-binding</keyword>
<reference evidence="12" key="1">
    <citation type="submission" date="2020-06" db="EMBL/GenBank/DDBJ databases">
        <title>Unique genomic features of the anaerobic methanotrophic archaea.</title>
        <authorList>
            <person name="Chadwick G.L."/>
            <person name="Skennerton C.T."/>
            <person name="Laso-Perez R."/>
            <person name="Leu A.O."/>
            <person name="Speth D.R."/>
            <person name="Yu H."/>
            <person name="Morgan-Lang C."/>
            <person name="Hatzenpichler R."/>
            <person name="Goudeau D."/>
            <person name="Malmstrom R."/>
            <person name="Brazelton W.J."/>
            <person name="Woyke T."/>
            <person name="Hallam S.J."/>
            <person name="Tyson G.W."/>
            <person name="Wegener G."/>
            <person name="Boetius A."/>
            <person name="Orphan V."/>
        </authorList>
    </citation>
    <scope>NUCLEOTIDE SEQUENCE</scope>
</reference>
<keyword evidence="4" id="KW-0808">Transferase</keyword>
<evidence type="ECO:0000256" key="2">
    <source>
        <dbReference type="ARBA" id="ARBA00012438"/>
    </source>
</evidence>
<dbReference type="Pfam" id="PF02518">
    <property type="entry name" value="HATPase_c"/>
    <property type="match status" value="1"/>
</dbReference>
<dbReference type="InterPro" id="IPR011495">
    <property type="entry name" value="Sig_transdc_His_kin_sub2_dim/P"/>
</dbReference>
<dbReference type="PANTHER" id="PTHR41523:SF8">
    <property type="entry name" value="ETHYLENE RESPONSE SENSOR PROTEIN"/>
    <property type="match status" value="1"/>
</dbReference>
<organism evidence="12">
    <name type="scientific">Candidatus Methanogaster sp. ANME-2c ERB4</name>
    <dbReference type="NCBI Taxonomy" id="2759911"/>
    <lineage>
        <taxon>Archaea</taxon>
        <taxon>Methanobacteriati</taxon>
        <taxon>Methanobacteriota</taxon>
        <taxon>Stenosarchaea group</taxon>
        <taxon>Methanomicrobia</taxon>
        <taxon>Methanosarcinales</taxon>
        <taxon>ANME-2 cluster</taxon>
        <taxon>Candidatus Methanogasteraceae</taxon>
        <taxon>Candidatus Methanogaster</taxon>
    </lineage>
</organism>
<dbReference type="EMBL" id="MT630931">
    <property type="protein sequence ID" value="QNO44192.1"/>
    <property type="molecule type" value="Genomic_DNA"/>
</dbReference>
<evidence type="ECO:0000259" key="8">
    <source>
        <dbReference type="SMART" id="SM00387"/>
    </source>
</evidence>
<accession>A0A7G9YEX6</accession>
<comment type="catalytic activity">
    <reaction evidence="1">
        <text>ATP + protein L-histidine = ADP + protein N-phospho-L-histidine.</text>
        <dbReference type="EC" id="2.7.13.3"/>
    </reaction>
</comment>
<keyword evidence="5" id="KW-0547">Nucleotide-binding</keyword>
<dbReference type="PANTHER" id="PTHR41523">
    <property type="entry name" value="TWO-COMPONENT SYSTEM SENSOR PROTEIN"/>
    <property type="match status" value="1"/>
</dbReference>